<dbReference type="Proteomes" id="UP000030111">
    <property type="component" value="Unassembled WGS sequence"/>
</dbReference>
<dbReference type="STRING" id="1121898.GCA_000422725_00473"/>
<accession>A0A0A2MQZ7</accession>
<evidence type="ECO:0000313" key="2">
    <source>
        <dbReference type="Proteomes" id="UP000030111"/>
    </source>
</evidence>
<protein>
    <recommendedName>
        <fullName evidence="3">HMA domain-containing protein</fullName>
    </recommendedName>
</protein>
<dbReference type="RefSeq" id="WP_026991922.1">
    <property type="nucleotide sequence ID" value="NZ_JRLY01000003.1"/>
</dbReference>
<proteinExistence type="predicted"/>
<organism evidence="1 2">
    <name type="scientific">Flavobacterium subsaxonicum WB 4.1-42 = DSM 21790</name>
    <dbReference type="NCBI Taxonomy" id="1121898"/>
    <lineage>
        <taxon>Bacteria</taxon>
        <taxon>Pseudomonadati</taxon>
        <taxon>Bacteroidota</taxon>
        <taxon>Flavobacteriia</taxon>
        <taxon>Flavobacteriales</taxon>
        <taxon>Flavobacteriaceae</taxon>
        <taxon>Flavobacterium</taxon>
    </lineage>
</organism>
<evidence type="ECO:0000313" key="1">
    <source>
        <dbReference type="EMBL" id="KGO93908.1"/>
    </source>
</evidence>
<reference evidence="1 2" key="1">
    <citation type="submission" date="2013-09" db="EMBL/GenBank/DDBJ databases">
        <authorList>
            <person name="Zeng Z."/>
            <person name="Chen C."/>
        </authorList>
    </citation>
    <scope>NUCLEOTIDE SEQUENCE [LARGE SCALE GENOMIC DNA]</scope>
    <source>
        <strain evidence="1 2">WB 4.1-42</strain>
    </source>
</reference>
<sequence length="73" mass="8068">METTTQLYIFKTDIGPLCANCEVHKTLSTHAEIQEWSIDTDDVDCVLRVASATLTPQSIIALINALGHQCHEL</sequence>
<comment type="caution">
    <text evidence="1">The sequence shown here is derived from an EMBL/GenBank/DDBJ whole genome shotgun (WGS) entry which is preliminary data.</text>
</comment>
<name>A0A0A2MQZ7_9FLAO</name>
<keyword evidence="2" id="KW-1185">Reference proteome</keyword>
<dbReference type="eggNOG" id="ENOG5030YRE">
    <property type="taxonomic scope" value="Bacteria"/>
</dbReference>
<evidence type="ECO:0008006" key="3">
    <source>
        <dbReference type="Google" id="ProtNLM"/>
    </source>
</evidence>
<dbReference type="OrthoDB" id="1036397at2"/>
<dbReference type="EMBL" id="JRLY01000003">
    <property type="protein sequence ID" value="KGO93908.1"/>
    <property type="molecule type" value="Genomic_DNA"/>
</dbReference>
<dbReference type="AlphaFoldDB" id="A0A0A2MQZ7"/>
<gene>
    <name evidence="1" type="ORF">Q766_05845</name>
</gene>